<reference evidence="2 3" key="2">
    <citation type="journal article" date="2010" name="J. Bacteriol.">
        <title>Complete genome sequence of Beijerinckia indica subsp. indica.</title>
        <authorList>
            <person name="Tamas I."/>
            <person name="Dedysh S.N."/>
            <person name="Liesack W."/>
            <person name="Stott M.B."/>
            <person name="Alam M."/>
            <person name="Murrell J.C."/>
            <person name="Dunfield P.F."/>
        </authorList>
    </citation>
    <scope>NUCLEOTIDE SEQUENCE [LARGE SCALE GENOMIC DNA]</scope>
    <source>
        <strain evidence="3">ATCC 9039 / DSM 1715 / NCIMB 8712</strain>
    </source>
</reference>
<proteinExistence type="predicted"/>
<dbReference type="EMBL" id="CP001016">
    <property type="protein sequence ID" value="ACB95678.1"/>
    <property type="molecule type" value="Genomic_DNA"/>
</dbReference>
<keyword evidence="3" id="KW-1185">Reference proteome</keyword>
<dbReference type="AlphaFoldDB" id="B2IFB3"/>
<dbReference type="InterPro" id="IPR001893">
    <property type="entry name" value="Cys-rich_GLG1_repeat"/>
</dbReference>
<feature type="chain" id="PRO_5002777079" description="Cysteine rich repeat protein" evidence="1">
    <location>
        <begin position="21"/>
        <end position="80"/>
    </location>
</feature>
<dbReference type="KEGG" id="bid:Bind_2056"/>
<reference evidence="3" key="1">
    <citation type="submission" date="2008-03" db="EMBL/GenBank/DDBJ databases">
        <title>Complete sequence of chromosome of Beijerinckia indica subsp. indica ATCC 9039.</title>
        <authorList>
            <consortium name="US DOE Joint Genome Institute"/>
            <person name="Copeland A."/>
            <person name="Lucas S."/>
            <person name="Lapidus A."/>
            <person name="Glavina del Rio T."/>
            <person name="Dalin E."/>
            <person name="Tice H."/>
            <person name="Bruce D."/>
            <person name="Goodwin L."/>
            <person name="Pitluck S."/>
            <person name="LaButti K."/>
            <person name="Schmutz J."/>
            <person name="Larimer F."/>
            <person name="Land M."/>
            <person name="Hauser L."/>
            <person name="Kyrpides N."/>
            <person name="Mikhailova N."/>
            <person name="Dunfield P.F."/>
            <person name="Dedysh S.N."/>
            <person name="Liesack W."/>
            <person name="Saw J.H."/>
            <person name="Alam M."/>
            <person name="Chen Y."/>
            <person name="Murrell J.C."/>
            <person name="Richardson P."/>
        </authorList>
    </citation>
    <scope>NUCLEOTIDE SEQUENCE [LARGE SCALE GENOMIC DNA]</scope>
    <source>
        <strain evidence="3">ATCC 9039 / DSM 1715 / NCIMB 8712</strain>
    </source>
</reference>
<dbReference type="GO" id="GO:0016020">
    <property type="term" value="C:membrane"/>
    <property type="evidence" value="ECO:0007669"/>
    <property type="project" value="InterPro"/>
</dbReference>
<organism evidence="2 3">
    <name type="scientific">Beijerinckia indica subsp. indica (strain ATCC 9039 / DSM 1715 / NCIMB 8712)</name>
    <dbReference type="NCBI Taxonomy" id="395963"/>
    <lineage>
        <taxon>Bacteria</taxon>
        <taxon>Pseudomonadati</taxon>
        <taxon>Pseudomonadota</taxon>
        <taxon>Alphaproteobacteria</taxon>
        <taxon>Hyphomicrobiales</taxon>
        <taxon>Beijerinckiaceae</taxon>
        <taxon>Beijerinckia</taxon>
    </lineage>
</organism>
<dbReference type="Proteomes" id="UP000001695">
    <property type="component" value="Chromosome"/>
</dbReference>
<evidence type="ECO:0000256" key="1">
    <source>
        <dbReference type="SAM" id="SignalP"/>
    </source>
</evidence>
<keyword evidence="1" id="KW-0732">Signal</keyword>
<protein>
    <recommendedName>
        <fullName evidence="4">Cysteine rich repeat protein</fullName>
    </recommendedName>
</protein>
<accession>B2IFB3</accession>
<name>B2IFB3_BEII9</name>
<evidence type="ECO:0008006" key="4">
    <source>
        <dbReference type="Google" id="ProtNLM"/>
    </source>
</evidence>
<dbReference type="Pfam" id="PF00839">
    <property type="entry name" value="Cys_rich_FGFR"/>
    <property type="match status" value="1"/>
</dbReference>
<dbReference type="OrthoDB" id="7060861at2"/>
<gene>
    <name evidence="2" type="ordered locus">Bind_2056</name>
</gene>
<sequence length="80" mass="8718">MFSRLVIVFALSAISGSALAQEQMAELKKLRAVCGPEIRQLCQGVQPGGGRIKECLKKNSDSLTVGCAKEILRVKKQMKK</sequence>
<evidence type="ECO:0000313" key="2">
    <source>
        <dbReference type="EMBL" id="ACB95678.1"/>
    </source>
</evidence>
<feature type="signal peptide" evidence="1">
    <location>
        <begin position="1"/>
        <end position="20"/>
    </location>
</feature>
<evidence type="ECO:0000313" key="3">
    <source>
        <dbReference type="Proteomes" id="UP000001695"/>
    </source>
</evidence>
<dbReference type="RefSeq" id="WP_012385034.1">
    <property type="nucleotide sequence ID" value="NC_010581.1"/>
</dbReference>
<dbReference type="HOGENOM" id="CLU_145244_2_1_5"/>